<name>A0A1U7NL69_9FIRM</name>
<feature type="compositionally biased region" description="Basic and acidic residues" evidence="1">
    <location>
        <begin position="182"/>
        <end position="194"/>
    </location>
</feature>
<dbReference type="STRING" id="1862672.BO225_08475"/>
<feature type="region of interest" description="Disordered" evidence="1">
    <location>
        <begin position="164"/>
        <end position="222"/>
    </location>
</feature>
<gene>
    <name evidence="2" type="ORF">BO225_08475</name>
</gene>
<keyword evidence="3" id="KW-1185">Reference proteome</keyword>
<reference evidence="2 3" key="1">
    <citation type="submission" date="2016-11" db="EMBL/GenBank/DDBJ databases">
        <title>Description of two novel members of the family Erysipelotrichaceae: Ileibacterium lipovorans gen. nov., sp. nov. and Dubosiella newyorkensis, gen. nov., sp. nov.</title>
        <authorList>
            <person name="Cox L.M."/>
            <person name="Sohn J."/>
            <person name="Tyrrell K.L."/>
            <person name="Citron D.M."/>
            <person name="Lawson P.A."/>
            <person name="Patel N.B."/>
            <person name="Iizumi T."/>
            <person name="Perez-Perez G.I."/>
            <person name="Goldstein E.J."/>
            <person name="Blaser M.J."/>
        </authorList>
    </citation>
    <scope>NUCLEOTIDE SEQUENCE [LARGE SCALE GENOMIC DNA]</scope>
    <source>
        <strain evidence="2 3">NYU-BL-A4</strain>
    </source>
</reference>
<feature type="region of interest" description="Disordered" evidence="1">
    <location>
        <begin position="88"/>
        <end position="115"/>
    </location>
</feature>
<dbReference type="RefSeq" id="WP_076341826.1">
    <property type="nucleotide sequence ID" value="NZ_CAJTMI010000006.1"/>
</dbReference>
<evidence type="ECO:0000313" key="3">
    <source>
        <dbReference type="Proteomes" id="UP000186705"/>
    </source>
</evidence>
<dbReference type="AlphaFoldDB" id="A0A1U7NL69"/>
<sequence length="222" mass="25218">MLKDLMHAIFKEDVEDELDENGEETIHEEIEETQAPLQEETPILHTPPIVEQPIVENIENVHETYVNKEEAKEEAPASPGLFEGLDVDSIASKPKSSKNPYHFDRSKLGRKRKQVDEMEYQAVISPIFGNMEDSQKQFDKVHDAIQLPKPENDTDLVEIISPMYGNNIPAPKPVESIPSYQEVKKKSEKPKMNLDDMLAPAKQETTELELDESVSAKKKAKQ</sequence>
<evidence type="ECO:0000313" key="2">
    <source>
        <dbReference type="EMBL" id="OLU45342.1"/>
    </source>
</evidence>
<comment type="caution">
    <text evidence="2">The sequence shown here is derived from an EMBL/GenBank/DDBJ whole genome shotgun (WGS) entry which is preliminary data.</text>
</comment>
<dbReference type="EMBL" id="MPKA01000086">
    <property type="protein sequence ID" value="OLU45342.1"/>
    <property type="molecule type" value="Genomic_DNA"/>
</dbReference>
<evidence type="ECO:0000256" key="1">
    <source>
        <dbReference type="SAM" id="MobiDB-lite"/>
    </source>
</evidence>
<organism evidence="2 3">
    <name type="scientific">Dubosiella newyorkensis</name>
    <dbReference type="NCBI Taxonomy" id="1862672"/>
    <lineage>
        <taxon>Bacteria</taxon>
        <taxon>Bacillati</taxon>
        <taxon>Bacillota</taxon>
        <taxon>Erysipelotrichia</taxon>
        <taxon>Erysipelotrichales</taxon>
        <taxon>Erysipelotrichaceae</taxon>
        <taxon>Dubosiella</taxon>
    </lineage>
</organism>
<accession>A0A1U7NL69</accession>
<proteinExistence type="predicted"/>
<dbReference type="Proteomes" id="UP000186705">
    <property type="component" value="Unassembled WGS sequence"/>
</dbReference>
<protein>
    <submittedName>
        <fullName evidence="2">Uncharacterized protein</fullName>
    </submittedName>
</protein>
<dbReference type="GeneID" id="78275973"/>
<dbReference type="OrthoDB" id="1655811at2"/>